<feature type="signal peptide" evidence="4">
    <location>
        <begin position="1"/>
        <end position="22"/>
    </location>
</feature>
<organism evidence="6 7">
    <name type="scientific">Lactococcus cremoris subsp. cremoris GE214</name>
    <dbReference type="NCBI Taxonomy" id="1415168"/>
    <lineage>
        <taxon>Bacteria</taxon>
        <taxon>Bacillati</taxon>
        <taxon>Bacillota</taxon>
        <taxon>Bacilli</taxon>
        <taxon>Lactobacillales</taxon>
        <taxon>Streptococcaceae</taxon>
        <taxon>Lactococcus</taxon>
        <taxon>Lactococcus cremoris subsp. cremoris</taxon>
    </lineage>
</organism>
<dbReference type="GO" id="GO:1904680">
    <property type="term" value="F:peptide transmembrane transporter activity"/>
    <property type="evidence" value="ECO:0007669"/>
    <property type="project" value="TreeGrafter"/>
</dbReference>
<gene>
    <name evidence="6" type="ORF">U725_00610</name>
</gene>
<evidence type="ECO:0000313" key="7">
    <source>
        <dbReference type="Proteomes" id="UP000028401"/>
    </source>
</evidence>
<accession>A0A084ACX1</accession>
<reference evidence="6 7" key="1">
    <citation type="submission" date="2014-06" db="EMBL/GenBank/DDBJ databases">
        <title>Draft genome sequence of the putrescine producing strain Lactococcus lactis subsp cremoris GE214.</title>
        <authorList>
            <person name="Ladero V."/>
            <person name="Linares D.M."/>
            <person name="del Rio B."/>
            <person name="Mayo B."/>
            <person name="Martin M.C."/>
            <person name="Fernandez M."/>
            <person name="Alvarez M.A."/>
        </authorList>
    </citation>
    <scope>NUCLEOTIDE SEQUENCE [LARGE SCALE GENOMIC DNA]</scope>
    <source>
        <strain evidence="6 7">GE214</strain>
    </source>
</reference>
<comment type="similarity">
    <text evidence="1">Belongs to the bacterial solute-binding protein 5 family.</text>
</comment>
<evidence type="ECO:0000256" key="1">
    <source>
        <dbReference type="ARBA" id="ARBA00005695"/>
    </source>
</evidence>
<dbReference type="Gene3D" id="3.40.190.10">
    <property type="entry name" value="Periplasmic binding protein-like II"/>
    <property type="match status" value="1"/>
</dbReference>
<dbReference type="AlphaFoldDB" id="A0A084ACX1"/>
<dbReference type="GO" id="GO:0015833">
    <property type="term" value="P:peptide transport"/>
    <property type="evidence" value="ECO:0007669"/>
    <property type="project" value="TreeGrafter"/>
</dbReference>
<dbReference type="InterPro" id="IPR000914">
    <property type="entry name" value="SBP_5_dom"/>
</dbReference>
<comment type="caution">
    <text evidence="6">The sequence shown here is derived from an EMBL/GenBank/DDBJ whole genome shotgun (WGS) entry which is preliminary data.</text>
</comment>
<evidence type="ECO:0000256" key="3">
    <source>
        <dbReference type="ARBA" id="ARBA00022729"/>
    </source>
</evidence>
<dbReference type="PROSITE" id="PS51257">
    <property type="entry name" value="PROKAR_LIPOPROTEIN"/>
    <property type="match status" value="1"/>
</dbReference>
<evidence type="ECO:0000313" key="6">
    <source>
        <dbReference type="EMBL" id="KEY63150.1"/>
    </source>
</evidence>
<dbReference type="PANTHER" id="PTHR30290">
    <property type="entry name" value="PERIPLASMIC BINDING COMPONENT OF ABC TRANSPORTER"/>
    <property type="match status" value="1"/>
</dbReference>
<dbReference type="Gene3D" id="3.10.105.10">
    <property type="entry name" value="Dipeptide-binding Protein, Domain 3"/>
    <property type="match status" value="1"/>
</dbReference>
<dbReference type="PANTHER" id="PTHR30290:SF9">
    <property type="entry name" value="OLIGOPEPTIDE-BINDING PROTEIN APPA"/>
    <property type="match status" value="1"/>
</dbReference>
<keyword evidence="2" id="KW-0813">Transport</keyword>
<dbReference type="Pfam" id="PF00496">
    <property type="entry name" value="SBP_bac_5"/>
    <property type="match status" value="1"/>
</dbReference>
<dbReference type="Proteomes" id="UP000028401">
    <property type="component" value="Unassembled WGS sequence"/>
</dbReference>
<evidence type="ECO:0000259" key="5">
    <source>
        <dbReference type="Pfam" id="PF00496"/>
    </source>
</evidence>
<dbReference type="CDD" id="cd08510">
    <property type="entry name" value="PBP2_Lactococcal_OppA_like"/>
    <property type="match status" value="1"/>
</dbReference>
<dbReference type="SUPFAM" id="SSF53850">
    <property type="entry name" value="Periplasmic binding protein-like II"/>
    <property type="match status" value="1"/>
</dbReference>
<feature type="chain" id="PRO_5038355292" evidence="4">
    <location>
        <begin position="23"/>
        <end position="600"/>
    </location>
</feature>
<dbReference type="EMBL" id="AZSI01000013">
    <property type="protein sequence ID" value="KEY63150.1"/>
    <property type="molecule type" value="Genomic_DNA"/>
</dbReference>
<protein>
    <submittedName>
        <fullName evidence="6">Oligopeptide-binding protein oppA</fullName>
    </submittedName>
</protein>
<sequence>MKKLNITLLATTAVLATALLSACGSNQSSSTSTTKLKAGSFDVAYKNPDKAIKGGDLKVAYQSDSPMKAEWLAGLENDATFAAMASPAGGLDGIFFTNSAFKFINGGPANISLDDSAKTATITLRKDLKWSDGSQVTAKDYEFTYETIANPAYGSDRWTDSLANIVGLSDYHTGKAKTISGITFPDGENGKVIKIQFKEMTPGMTQSGNGYFLETVTPYQYLKDVAPKDLASSPKTTTKPLVTGPFKPANVVAGESIKYVPNPYYWGEKPKLNSITYETVSTNKSVAALSSGKYDFINSMVASQYKQVKNLKGYKVLGQQALYISLMYYNLGHYDTKKSINVQDRKTPLQDQSVRQAVAYARNVAEVDNKFSNGLATPANGLIPPIFKQFTSSSVKGYEKQNLDKANKLLDADGWKLNKSTGYREKDGKELSLVYAARQGDANQETIAQNYIQQWKKIGVKVSLYNGKLMEFNSWVDHMTTPPGADDWDITDGAWSLSSEPSQQDLFSAAAPYNIGHFNDPQITNDLNDIDSTKSESATYRKAAFVKYQNDMNKKAYVVPTNFSLNYTPVNKRLVGMTLDYGDMNLWSEIGVSSNKMATK</sequence>
<dbReference type="InterPro" id="IPR039424">
    <property type="entry name" value="SBP_5"/>
</dbReference>
<keyword evidence="3 4" id="KW-0732">Signal</keyword>
<evidence type="ECO:0000256" key="2">
    <source>
        <dbReference type="ARBA" id="ARBA00022448"/>
    </source>
</evidence>
<feature type="domain" description="Solute-binding protein family 5" evidence="5">
    <location>
        <begin position="114"/>
        <end position="499"/>
    </location>
</feature>
<name>A0A084ACX1_LACLC</name>
<evidence type="ECO:0000256" key="4">
    <source>
        <dbReference type="SAM" id="SignalP"/>
    </source>
</evidence>
<proteinExistence type="inferred from homology"/>
<dbReference type="RefSeq" id="WP_042747854.1">
    <property type="nucleotide sequence ID" value="NZ_AZSI01000013.1"/>
</dbReference>
<dbReference type="PATRIC" id="fig|1415168.3.peg.647"/>